<protein>
    <submittedName>
        <fullName evidence="2">PH domain-containing protein</fullName>
    </submittedName>
</protein>
<keyword evidence="3" id="KW-1185">Reference proteome</keyword>
<gene>
    <name evidence="2" type="ORF">DNFV4_04506</name>
</gene>
<proteinExistence type="predicted"/>
<dbReference type="EMBL" id="OX365700">
    <property type="protein sequence ID" value="CAI4034062.1"/>
    <property type="molecule type" value="Genomic_DNA"/>
</dbReference>
<sequence length="173" mass="19798">MNGDVPSQPERILWEGHTSWMDQAILFIFMAAAAVRAAVALQAQQWGTAALYCSAVGLFLGIAAWFHYAHYYRITSSRILVLFGPFAHFGLNRRVVKEFHLKDVTDIYVRYELLNRWFDLGKLEITNSLTEDYLVIRGVPNPEDLKAQLDRWVRAQRNPWGPVPAQGTPDHAR</sequence>
<feature type="transmembrane region" description="Helical" evidence="1">
    <location>
        <begin position="20"/>
        <end position="39"/>
    </location>
</feature>
<evidence type="ECO:0000313" key="3">
    <source>
        <dbReference type="Proteomes" id="UP001179121"/>
    </source>
</evidence>
<feature type="transmembrane region" description="Helical" evidence="1">
    <location>
        <begin position="46"/>
        <end position="68"/>
    </location>
</feature>
<keyword evidence="1" id="KW-0472">Membrane</keyword>
<keyword evidence="1" id="KW-0812">Transmembrane</keyword>
<evidence type="ECO:0000256" key="1">
    <source>
        <dbReference type="SAM" id="Phobius"/>
    </source>
</evidence>
<dbReference type="AlphaFoldDB" id="A0AA86N3Q3"/>
<name>A0AA86N3Q3_9BACT</name>
<dbReference type="RefSeq" id="WP_289271478.1">
    <property type="nucleotide sequence ID" value="NZ_OX365700.1"/>
</dbReference>
<accession>A0AA86N3Q3</accession>
<dbReference type="Proteomes" id="UP001179121">
    <property type="component" value="Chromosome"/>
</dbReference>
<organism evidence="2 3">
    <name type="scientific">Nitrospira tepida</name>
    <dbReference type="NCBI Taxonomy" id="2973512"/>
    <lineage>
        <taxon>Bacteria</taxon>
        <taxon>Pseudomonadati</taxon>
        <taxon>Nitrospirota</taxon>
        <taxon>Nitrospiria</taxon>
        <taxon>Nitrospirales</taxon>
        <taxon>Nitrospiraceae</taxon>
        <taxon>Nitrospira</taxon>
    </lineage>
</organism>
<evidence type="ECO:0000313" key="2">
    <source>
        <dbReference type="EMBL" id="CAI4034062.1"/>
    </source>
</evidence>
<keyword evidence="1" id="KW-1133">Transmembrane helix</keyword>
<reference evidence="2" key="1">
    <citation type="submission" date="2022-10" db="EMBL/GenBank/DDBJ databases">
        <authorList>
            <person name="Koch H."/>
        </authorList>
    </citation>
    <scope>NUCLEOTIDE SEQUENCE</scope>
    <source>
        <strain evidence="2">DNF</strain>
    </source>
</reference>
<dbReference type="KEGG" id="nti:DNFV4_04506"/>